<feature type="region of interest" description="Disordered" evidence="4">
    <location>
        <begin position="118"/>
        <end position="172"/>
    </location>
</feature>
<dbReference type="EMBL" id="JAUIZM010000005">
    <property type="protein sequence ID" value="KAK1383025.1"/>
    <property type="molecule type" value="Genomic_DNA"/>
</dbReference>
<dbReference type="InterPro" id="IPR003653">
    <property type="entry name" value="Peptidase_C48_C"/>
</dbReference>
<sequence>MDPLKRRIAAEEWIEVVDNAIKLYKDKAKKFLKKKIMWENLAGVPLQNGSKDCGLFVMGYMKEICEDKELKFPEKWLRRSNHAYGITELNAIRIKWANFMLAIIHQWCQDSIRSNRTSHTRIKKPKAKASKLLASGAEPGSRYMEPEDAASDSPGMQLKSSGTNSNIEGMNRDSLPIDVCCNSSRAMPGSGKGKRSERAKNQTIKNISNRFVPGIVRPPVSSSCADARESIPKPEVKASNSLVSGSEPGSRCMEPTHAASDSSSMQDQDWQGLDVPKDTCKLVLLKPKYSTF</sequence>
<dbReference type="Proteomes" id="UP001237642">
    <property type="component" value="Unassembled WGS sequence"/>
</dbReference>
<name>A0AAD8MNE0_9APIA</name>
<dbReference type="InterPro" id="IPR038765">
    <property type="entry name" value="Papain-like_cys_pep_sf"/>
</dbReference>
<organism evidence="6 7">
    <name type="scientific">Heracleum sosnowskyi</name>
    <dbReference type="NCBI Taxonomy" id="360622"/>
    <lineage>
        <taxon>Eukaryota</taxon>
        <taxon>Viridiplantae</taxon>
        <taxon>Streptophyta</taxon>
        <taxon>Embryophyta</taxon>
        <taxon>Tracheophyta</taxon>
        <taxon>Spermatophyta</taxon>
        <taxon>Magnoliopsida</taxon>
        <taxon>eudicotyledons</taxon>
        <taxon>Gunneridae</taxon>
        <taxon>Pentapetalae</taxon>
        <taxon>asterids</taxon>
        <taxon>campanulids</taxon>
        <taxon>Apiales</taxon>
        <taxon>Apiaceae</taxon>
        <taxon>Apioideae</taxon>
        <taxon>apioid superclade</taxon>
        <taxon>Tordylieae</taxon>
        <taxon>Tordyliinae</taxon>
        <taxon>Heracleum</taxon>
    </lineage>
</organism>
<dbReference type="Pfam" id="PF02902">
    <property type="entry name" value="Peptidase_C48"/>
    <property type="match status" value="1"/>
</dbReference>
<keyword evidence="3" id="KW-0378">Hydrolase</keyword>
<dbReference type="GO" id="GO:0008234">
    <property type="term" value="F:cysteine-type peptidase activity"/>
    <property type="evidence" value="ECO:0007669"/>
    <property type="project" value="InterPro"/>
</dbReference>
<feature type="compositionally biased region" description="Basic residues" evidence="4">
    <location>
        <begin position="118"/>
        <end position="129"/>
    </location>
</feature>
<protein>
    <recommendedName>
        <fullName evidence="5">Ubiquitin-like protease family profile domain-containing protein</fullName>
    </recommendedName>
</protein>
<gene>
    <name evidence="6" type="ORF">POM88_020760</name>
</gene>
<evidence type="ECO:0000313" key="6">
    <source>
        <dbReference type="EMBL" id="KAK1383025.1"/>
    </source>
</evidence>
<comment type="caution">
    <text evidence="6">The sequence shown here is derived from an EMBL/GenBank/DDBJ whole genome shotgun (WGS) entry which is preliminary data.</text>
</comment>
<evidence type="ECO:0000256" key="1">
    <source>
        <dbReference type="ARBA" id="ARBA00005234"/>
    </source>
</evidence>
<feature type="compositionally biased region" description="Polar residues" evidence="4">
    <location>
        <begin position="158"/>
        <end position="168"/>
    </location>
</feature>
<reference evidence="6" key="2">
    <citation type="submission" date="2023-05" db="EMBL/GenBank/DDBJ databases">
        <authorList>
            <person name="Schelkunov M.I."/>
        </authorList>
    </citation>
    <scope>NUCLEOTIDE SEQUENCE</scope>
    <source>
        <strain evidence="6">Hsosn_3</strain>
        <tissue evidence="6">Leaf</tissue>
    </source>
</reference>
<feature type="domain" description="Ubiquitin-like protease family profile" evidence="5">
    <location>
        <begin position="9"/>
        <end position="77"/>
    </location>
</feature>
<dbReference type="GO" id="GO:0006508">
    <property type="term" value="P:proteolysis"/>
    <property type="evidence" value="ECO:0007669"/>
    <property type="project" value="UniProtKB-KW"/>
</dbReference>
<evidence type="ECO:0000256" key="3">
    <source>
        <dbReference type="ARBA" id="ARBA00022801"/>
    </source>
</evidence>
<feature type="compositionally biased region" description="Basic and acidic residues" evidence="4">
    <location>
        <begin position="226"/>
        <end position="236"/>
    </location>
</feature>
<dbReference type="SUPFAM" id="SSF54001">
    <property type="entry name" value="Cysteine proteinases"/>
    <property type="match status" value="1"/>
</dbReference>
<keyword evidence="7" id="KW-1185">Reference proteome</keyword>
<keyword evidence="2" id="KW-0645">Protease</keyword>
<evidence type="ECO:0000256" key="2">
    <source>
        <dbReference type="ARBA" id="ARBA00022670"/>
    </source>
</evidence>
<dbReference type="AlphaFoldDB" id="A0AAD8MNE0"/>
<accession>A0AAD8MNE0</accession>
<feature type="compositionally biased region" description="Low complexity" evidence="4">
    <location>
        <begin position="260"/>
        <end position="271"/>
    </location>
</feature>
<proteinExistence type="inferred from homology"/>
<evidence type="ECO:0000259" key="5">
    <source>
        <dbReference type="Pfam" id="PF02902"/>
    </source>
</evidence>
<comment type="similarity">
    <text evidence="1">Belongs to the peptidase C48 family.</text>
</comment>
<evidence type="ECO:0000313" key="7">
    <source>
        <dbReference type="Proteomes" id="UP001237642"/>
    </source>
</evidence>
<feature type="region of interest" description="Disordered" evidence="4">
    <location>
        <begin position="223"/>
        <end position="272"/>
    </location>
</feature>
<dbReference type="Gene3D" id="1.10.418.20">
    <property type="match status" value="1"/>
</dbReference>
<reference evidence="6" key="1">
    <citation type="submission" date="2023-02" db="EMBL/GenBank/DDBJ databases">
        <title>Genome of toxic invasive species Heracleum sosnowskyi carries increased number of genes despite the absence of recent whole-genome duplications.</title>
        <authorList>
            <person name="Schelkunov M."/>
            <person name="Shtratnikova V."/>
            <person name="Makarenko M."/>
            <person name="Klepikova A."/>
            <person name="Omelchenko D."/>
            <person name="Novikova G."/>
            <person name="Obukhova E."/>
            <person name="Bogdanov V."/>
            <person name="Penin A."/>
            <person name="Logacheva M."/>
        </authorList>
    </citation>
    <scope>NUCLEOTIDE SEQUENCE</scope>
    <source>
        <strain evidence="6">Hsosn_3</strain>
        <tissue evidence="6">Leaf</tissue>
    </source>
</reference>
<evidence type="ECO:0000256" key="4">
    <source>
        <dbReference type="SAM" id="MobiDB-lite"/>
    </source>
</evidence>